<feature type="transmembrane region" description="Helical" evidence="6">
    <location>
        <begin position="12"/>
        <end position="33"/>
    </location>
</feature>
<comment type="subcellular location">
    <subcellularLocation>
        <location evidence="1">Cell membrane</location>
        <topology evidence="1">Multi-pass membrane protein</topology>
    </subcellularLocation>
</comment>
<evidence type="ECO:0000256" key="4">
    <source>
        <dbReference type="ARBA" id="ARBA00022989"/>
    </source>
</evidence>
<feature type="transmembrane region" description="Helical" evidence="6">
    <location>
        <begin position="72"/>
        <end position="89"/>
    </location>
</feature>
<dbReference type="InterPro" id="IPR020846">
    <property type="entry name" value="MFS_dom"/>
</dbReference>
<dbReference type="Pfam" id="PF07690">
    <property type="entry name" value="MFS_1"/>
    <property type="match status" value="1"/>
</dbReference>
<evidence type="ECO:0000313" key="9">
    <source>
        <dbReference type="Proteomes" id="UP000310541"/>
    </source>
</evidence>
<dbReference type="EMBL" id="SWFM01000001">
    <property type="protein sequence ID" value="TKD71308.1"/>
    <property type="molecule type" value="Genomic_DNA"/>
</dbReference>
<dbReference type="AlphaFoldDB" id="A0A4V5Q1W1"/>
<evidence type="ECO:0000256" key="6">
    <source>
        <dbReference type="SAM" id="Phobius"/>
    </source>
</evidence>
<dbReference type="PROSITE" id="PS50850">
    <property type="entry name" value="MFS"/>
    <property type="match status" value="1"/>
</dbReference>
<evidence type="ECO:0000256" key="5">
    <source>
        <dbReference type="ARBA" id="ARBA00023136"/>
    </source>
</evidence>
<dbReference type="InterPro" id="IPR036259">
    <property type="entry name" value="MFS_trans_sf"/>
</dbReference>
<dbReference type="InterPro" id="IPR011701">
    <property type="entry name" value="MFS"/>
</dbReference>
<dbReference type="PANTHER" id="PTHR23530:SF1">
    <property type="entry name" value="PERMEASE, MAJOR FACILITATOR SUPERFAMILY-RELATED"/>
    <property type="match status" value="1"/>
</dbReference>
<feature type="transmembrane region" description="Helical" evidence="6">
    <location>
        <begin position="45"/>
        <end position="65"/>
    </location>
</feature>
<dbReference type="GO" id="GO:0022857">
    <property type="term" value="F:transmembrane transporter activity"/>
    <property type="evidence" value="ECO:0007669"/>
    <property type="project" value="InterPro"/>
</dbReference>
<dbReference type="PANTHER" id="PTHR23530">
    <property type="entry name" value="TRANSPORT PROTEIN-RELATED"/>
    <property type="match status" value="1"/>
</dbReference>
<feature type="domain" description="Major facilitator superfamily (MFS) profile" evidence="7">
    <location>
        <begin position="1"/>
        <end position="396"/>
    </location>
</feature>
<feature type="transmembrane region" description="Helical" evidence="6">
    <location>
        <begin position="372"/>
        <end position="389"/>
    </location>
</feature>
<keyword evidence="2" id="KW-0813">Transport</keyword>
<dbReference type="Proteomes" id="UP000310541">
    <property type="component" value="Unassembled WGS sequence"/>
</dbReference>
<accession>A0A4V5Q1W1</accession>
<feature type="transmembrane region" description="Helical" evidence="6">
    <location>
        <begin position="95"/>
        <end position="114"/>
    </location>
</feature>
<organism evidence="8 9">
    <name type="scientific">Guptibacillus hwajinpoensis</name>
    <dbReference type="NCBI Taxonomy" id="208199"/>
    <lineage>
        <taxon>Bacteria</taxon>
        <taxon>Bacillati</taxon>
        <taxon>Bacillota</taxon>
        <taxon>Bacilli</taxon>
        <taxon>Bacillales</taxon>
        <taxon>Guptibacillaceae</taxon>
        <taxon>Guptibacillus</taxon>
    </lineage>
</organism>
<evidence type="ECO:0000259" key="7">
    <source>
        <dbReference type="PROSITE" id="PS50850"/>
    </source>
</evidence>
<feature type="transmembrane region" description="Helical" evidence="6">
    <location>
        <begin position="279"/>
        <end position="300"/>
    </location>
</feature>
<dbReference type="InterPro" id="IPR053160">
    <property type="entry name" value="MFS_DHA3_Transporter"/>
</dbReference>
<dbReference type="Gene3D" id="1.20.1250.20">
    <property type="entry name" value="MFS general substrate transporter like domains"/>
    <property type="match status" value="1"/>
</dbReference>
<feature type="transmembrane region" description="Helical" evidence="6">
    <location>
        <begin position="168"/>
        <end position="187"/>
    </location>
</feature>
<dbReference type="GO" id="GO:0005886">
    <property type="term" value="C:plasma membrane"/>
    <property type="evidence" value="ECO:0007669"/>
    <property type="project" value="UniProtKB-SubCell"/>
</dbReference>
<comment type="caution">
    <text evidence="8">The sequence shown here is derived from an EMBL/GenBank/DDBJ whole genome shotgun (WGS) entry which is preliminary data.</text>
</comment>
<feature type="transmembrane region" description="Helical" evidence="6">
    <location>
        <begin position="135"/>
        <end position="156"/>
    </location>
</feature>
<dbReference type="OrthoDB" id="9816124at2"/>
<evidence type="ECO:0000256" key="3">
    <source>
        <dbReference type="ARBA" id="ARBA00022692"/>
    </source>
</evidence>
<feature type="transmembrane region" description="Helical" evidence="6">
    <location>
        <begin position="338"/>
        <end position="366"/>
    </location>
</feature>
<evidence type="ECO:0000313" key="8">
    <source>
        <dbReference type="EMBL" id="TKD71308.1"/>
    </source>
</evidence>
<gene>
    <name evidence="8" type="ORF">FBF83_00405</name>
</gene>
<keyword evidence="4 6" id="KW-1133">Transmembrane helix</keyword>
<evidence type="ECO:0000256" key="2">
    <source>
        <dbReference type="ARBA" id="ARBA00022448"/>
    </source>
</evidence>
<sequence length="405" mass="44940">MMSSISTRNIKVLFWVNFFGTISFLQPVLTLFYLKNGLSEADILIILLCWSGAVLIGEIPTGVFADRFGPRLSFIVGSSIKLSSIGVLLCAESLPMFLLFSFLNGLSVTFFSGADEALIYESLKKDDQHHKMDQAIGNIQSAGFVAMMIAVLFGSFLAKDLQMQEFKLLIVLSMGAYIVEFLLLFLIREPEVQLTISDNTSLRKVVEGIKVIKKAPQLLLMFLNLTLVFIPTVAVFQKFDQPLMIDAGLPVYLIGSVYAVGALLAFFSSRSIGLLHKKFTYTFLMYASGFLSAIGLVIAAMFQNQLWVMLFVVLFLRWVGAIRYPIYSQLSNNMIPTYVRATTISLLSILDSLFDLIVFIVLIGFAREGTQGILIGAACIAMIGSFLPIKDKSLRKKQGSRAFNH</sequence>
<feature type="transmembrane region" description="Helical" evidence="6">
    <location>
        <begin position="218"/>
        <end position="237"/>
    </location>
</feature>
<dbReference type="CDD" id="cd06174">
    <property type="entry name" value="MFS"/>
    <property type="match status" value="1"/>
</dbReference>
<keyword evidence="3 6" id="KW-0812">Transmembrane</keyword>
<protein>
    <submittedName>
        <fullName evidence="8">MFS transporter</fullName>
    </submittedName>
</protein>
<reference evidence="8 9" key="1">
    <citation type="submission" date="2019-04" db="EMBL/GenBank/DDBJ databases">
        <title>Genome sequence of Bacillus hwajinpoensis strain Y2.</title>
        <authorList>
            <person name="Fair J.L."/>
            <person name="Maclea K.S."/>
        </authorList>
    </citation>
    <scope>NUCLEOTIDE SEQUENCE [LARGE SCALE GENOMIC DNA]</scope>
    <source>
        <strain evidence="8 9">Y2</strain>
    </source>
</reference>
<feature type="transmembrane region" description="Helical" evidence="6">
    <location>
        <begin position="306"/>
        <end position="326"/>
    </location>
</feature>
<keyword evidence="5 6" id="KW-0472">Membrane</keyword>
<dbReference type="SUPFAM" id="SSF103473">
    <property type="entry name" value="MFS general substrate transporter"/>
    <property type="match status" value="1"/>
</dbReference>
<proteinExistence type="predicted"/>
<feature type="transmembrane region" description="Helical" evidence="6">
    <location>
        <begin position="249"/>
        <end position="267"/>
    </location>
</feature>
<evidence type="ECO:0000256" key="1">
    <source>
        <dbReference type="ARBA" id="ARBA00004651"/>
    </source>
</evidence>
<name>A0A4V5Q1W1_9BACL</name>